<dbReference type="STRING" id="320771.Cflav_PD2799"/>
<dbReference type="GO" id="GO:0015628">
    <property type="term" value="P:protein secretion by the type II secretion system"/>
    <property type="evidence" value="ECO:0007669"/>
    <property type="project" value="InterPro"/>
</dbReference>
<keyword evidence="4" id="KW-1185">Reference proteome</keyword>
<organism evidence="3 4">
    <name type="scientific">Pedosphaera parvula (strain Ellin514)</name>
    <dbReference type="NCBI Taxonomy" id="320771"/>
    <lineage>
        <taxon>Bacteria</taxon>
        <taxon>Pseudomonadati</taxon>
        <taxon>Verrucomicrobiota</taxon>
        <taxon>Pedosphaerae</taxon>
        <taxon>Pedosphaerales</taxon>
        <taxon>Pedosphaeraceae</taxon>
        <taxon>Pedosphaera</taxon>
    </lineage>
</organism>
<evidence type="ECO:0000313" key="3">
    <source>
        <dbReference type="EMBL" id="EEF59792.1"/>
    </source>
</evidence>
<proteinExistence type="predicted"/>
<dbReference type="InterPro" id="IPR045584">
    <property type="entry name" value="Pilin-like"/>
</dbReference>
<dbReference type="GO" id="GO:0015627">
    <property type="term" value="C:type II protein secretion system complex"/>
    <property type="evidence" value="ECO:0007669"/>
    <property type="project" value="InterPro"/>
</dbReference>
<dbReference type="Gene3D" id="3.30.700.10">
    <property type="entry name" value="Glycoprotein, Type 4 Pilin"/>
    <property type="match status" value="1"/>
</dbReference>
<gene>
    <name evidence="3" type="ORF">Cflav_PD2799</name>
</gene>
<evidence type="ECO:0000313" key="4">
    <source>
        <dbReference type="Proteomes" id="UP000003688"/>
    </source>
</evidence>
<dbReference type="SUPFAM" id="SSF54523">
    <property type="entry name" value="Pili subunits"/>
    <property type="match status" value="1"/>
</dbReference>
<evidence type="ECO:0000256" key="1">
    <source>
        <dbReference type="ARBA" id="ARBA00022481"/>
    </source>
</evidence>
<dbReference type="AlphaFoldDB" id="B9XJW9"/>
<dbReference type="EMBL" id="ABOX02000023">
    <property type="protein sequence ID" value="EEF59792.1"/>
    <property type="molecule type" value="Genomic_DNA"/>
</dbReference>
<evidence type="ECO:0000256" key="2">
    <source>
        <dbReference type="SAM" id="Phobius"/>
    </source>
</evidence>
<feature type="transmembrane region" description="Helical" evidence="2">
    <location>
        <begin position="71"/>
        <end position="95"/>
    </location>
</feature>
<dbReference type="InterPro" id="IPR012902">
    <property type="entry name" value="N_methyl_site"/>
</dbReference>
<keyword evidence="2" id="KW-0472">Membrane</keyword>
<keyword evidence="2" id="KW-1133">Transmembrane helix</keyword>
<comment type="caution">
    <text evidence="3">The sequence shown here is derived from an EMBL/GenBank/DDBJ whole genome shotgun (WGS) entry which is preliminary data.</text>
</comment>
<dbReference type="Proteomes" id="UP000003688">
    <property type="component" value="Unassembled WGS sequence"/>
</dbReference>
<dbReference type="Pfam" id="PF07963">
    <property type="entry name" value="N_methyl"/>
    <property type="match status" value="1"/>
</dbReference>
<reference evidence="3 4" key="1">
    <citation type="journal article" date="2011" name="J. Bacteriol.">
        <title>Genome sequence of 'Pedosphaera parvula' Ellin514, an aerobic Verrucomicrobial isolate from pasture soil.</title>
        <authorList>
            <person name="Kant R."/>
            <person name="van Passel M.W."/>
            <person name="Sangwan P."/>
            <person name="Palva A."/>
            <person name="Lucas S."/>
            <person name="Copeland A."/>
            <person name="Lapidus A."/>
            <person name="Glavina Del Rio T."/>
            <person name="Dalin E."/>
            <person name="Tice H."/>
            <person name="Bruce D."/>
            <person name="Goodwin L."/>
            <person name="Pitluck S."/>
            <person name="Chertkov O."/>
            <person name="Larimer F.W."/>
            <person name="Land M.L."/>
            <person name="Hauser L."/>
            <person name="Brettin T.S."/>
            <person name="Detter J.C."/>
            <person name="Han S."/>
            <person name="de Vos W.M."/>
            <person name="Janssen P.H."/>
            <person name="Smidt H."/>
        </authorList>
    </citation>
    <scope>NUCLEOTIDE SEQUENCE [LARGE SCALE GENOMIC DNA]</scope>
    <source>
        <strain evidence="3 4">Ellin514</strain>
    </source>
</reference>
<keyword evidence="2" id="KW-0812">Transmembrane</keyword>
<keyword evidence="1" id="KW-0488">Methylation</keyword>
<sequence length="329" mass="35464">MCVKPQTWCNSSIERNSGMSTASFKYMGHSLNELSPEHTNGVTQTSPECRRHETLWCQFSAQMKMQSSTRAFTLIELLVVIAIIAILAGLLLPALSRAKDKAKRIGCLSNLKQLGLGSTMYALDYEGNLCPPSISGRFTGFPPGTAFTDRDGSDDDLNWLLPYAKNFGSYVCPATQNYIRTNMSTYGGQQYVADLLDNARDLKASGHSYECFGTFGYVTGNAEVSAKKTENRLANQTLSKPANKTGASVGTAPGPSRIFLLLDGDDTASGTKPGATNNWPDSTDNHGAAGSTMSFCDGHAKWVAQKFYDSVVNISQNGDTTHGPVIPLP</sequence>
<dbReference type="PRINTS" id="PR00813">
    <property type="entry name" value="BCTERIALGSPG"/>
</dbReference>
<dbReference type="NCBIfam" id="TIGR02532">
    <property type="entry name" value="IV_pilin_GFxxxE"/>
    <property type="match status" value="1"/>
</dbReference>
<dbReference type="PANTHER" id="PTHR30093">
    <property type="entry name" value="GENERAL SECRETION PATHWAY PROTEIN G"/>
    <property type="match status" value="1"/>
</dbReference>
<protein>
    <submittedName>
        <fullName evidence="3">Type II secretory pathway pseudopilin PulG-like protein</fullName>
    </submittedName>
</protein>
<accession>B9XJW9</accession>
<dbReference type="InterPro" id="IPR000983">
    <property type="entry name" value="Bac_GSPG_pilin"/>
</dbReference>
<name>B9XJW9_PEDPL</name>